<dbReference type="InterPro" id="IPR009056">
    <property type="entry name" value="Cyt_c-like_dom"/>
</dbReference>
<comment type="caution">
    <text evidence="6">The sequence shown here is derived from an EMBL/GenBank/DDBJ whole genome shotgun (WGS) entry which is preliminary data.</text>
</comment>
<dbReference type="Proteomes" id="UP001589834">
    <property type="component" value="Unassembled WGS sequence"/>
</dbReference>
<sequence>MRRLTRILAALVALALLALAALWQINFNDGVDLNQPPVPVADAPAQLQRGAYLARIGNCLACHTARGGAPGAGGLAIATDFGTAYTSNLTPDPEHGIGRWSAAAFWRALHHGRAADGRLLVPVFPYTHTTLLTRADSDALFAWFRQLPASPTPVPANALRWPYGTQAALAVWRALYFRPGSLAPEPAQDARWNQGAYLVRGVAHCSVCHATRDALGGADWRQLGGNRLGGQGWYAPSLHDARQASLADWTTADIARLLQTGVTGHGRASGPMAEVVLHGTQYLSDADAAAMATYLKALPQTAAPAPAAPSQPRAPSPVALAGAKVYDKQCAQCHGAQGQGVGGLAYPPLAGNRAVTMAPADNLLQHVLYGGFNAATAGYPRPFGMPPFVLTLSNAEIAAVLSYVRTAWGNSASELSALEVHSLRQRNAPVAKR</sequence>
<keyword evidence="7" id="KW-1185">Reference proteome</keyword>
<dbReference type="EMBL" id="JBHLTN010000038">
    <property type="protein sequence ID" value="MFC0594142.1"/>
    <property type="molecule type" value="Genomic_DNA"/>
</dbReference>
<proteinExistence type="predicted"/>
<dbReference type="Pfam" id="PF00034">
    <property type="entry name" value="Cytochrom_C"/>
    <property type="match status" value="2"/>
</dbReference>
<evidence type="ECO:0000256" key="4">
    <source>
        <dbReference type="PROSITE-ProRule" id="PRU00433"/>
    </source>
</evidence>
<evidence type="ECO:0000259" key="5">
    <source>
        <dbReference type="PROSITE" id="PS51007"/>
    </source>
</evidence>
<keyword evidence="2 4" id="KW-0479">Metal-binding</keyword>
<dbReference type="InterPro" id="IPR036909">
    <property type="entry name" value="Cyt_c-like_dom_sf"/>
</dbReference>
<dbReference type="PROSITE" id="PS51007">
    <property type="entry name" value="CYTC"/>
    <property type="match status" value="3"/>
</dbReference>
<dbReference type="PANTHER" id="PTHR35008:SF4">
    <property type="entry name" value="BLL4482 PROTEIN"/>
    <property type="match status" value="1"/>
</dbReference>
<feature type="domain" description="Cytochrome c" evidence="5">
    <location>
        <begin position="45"/>
        <end position="148"/>
    </location>
</feature>
<feature type="domain" description="Cytochrome c" evidence="5">
    <location>
        <begin position="190"/>
        <end position="299"/>
    </location>
</feature>
<evidence type="ECO:0000313" key="6">
    <source>
        <dbReference type="EMBL" id="MFC0594142.1"/>
    </source>
</evidence>
<dbReference type="InterPro" id="IPR014353">
    <property type="entry name" value="Membr-bd_ADH_cyt_c"/>
</dbReference>
<evidence type="ECO:0000313" key="7">
    <source>
        <dbReference type="Proteomes" id="UP001589834"/>
    </source>
</evidence>
<name>A0ABV6PWB8_9BURK</name>
<keyword evidence="3 4" id="KW-0408">Iron</keyword>
<dbReference type="Gene3D" id="1.10.760.10">
    <property type="entry name" value="Cytochrome c-like domain"/>
    <property type="match status" value="3"/>
</dbReference>
<evidence type="ECO:0000256" key="1">
    <source>
        <dbReference type="ARBA" id="ARBA00022617"/>
    </source>
</evidence>
<protein>
    <submittedName>
        <fullName evidence="6">C-type cytochrome</fullName>
    </submittedName>
</protein>
<organism evidence="6 7">
    <name type="scientific">Ottowia pentelensis</name>
    <dbReference type="NCBI Taxonomy" id="511108"/>
    <lineage>
        <taxon>Bacteria</taxon>
        <taxon>Pseudomonadati</taxon>
        <taxon>Pseudomonadota</taxon>
        <taxon>Betaproteobacteria</taxon>
        <taxon>Burkholderiales</taxon>
        <taxon>Comamonadaceae</taxon>
        <taxon>Ottowia</taxon>
    </lineage>
</organism>
<dbReference type="InterPro" id="IPR051459">
    <property type="entry name" value="Cytochrome_c-type_DH"/>
</dbReference>
<accession>A0ABV6PWB8</accession>
<dbReference type="SUPFAM" id="SSF46626">
    <property type="entry name" value="Cytochrome c"/>
    <property type="match status" value="3"/>
</dbReference>
<gene>
    <name evidence="6" type="ORF">ACFFGG_16455</name>
</gene>
<keyword evidence="1 4" id="KW-0349">Heme</keyword>
<evidence type="ECO:0000256" key="2">
    <source>
        <dbReference type="ARBA" id="ARBA00022723"/>
    </source>
</evidence>
<dbReference type="PANTHER" id="PTHR35008">
    <property type="entry name" value="BLL4482 PROTEIN-RELATED"/>
    <property type="match status" value="1"/>
</dbReference>
<dbReference type="RefSeq" id="WP_377484682.1">
    <property type="nucleotide sequence ID" value="NZ_JBHLTN010000038.1"/>
</dbReference>
<feature type="domain" description="Cytochrome c" evidence="5">
    <location>
        <begin position="317"/>
        <end position="408"/>
    </location>
</feature>
<reference evidence="6 7" key="1">
    <citation type="submission" date="2024-09" db="EMBL/GenBank/DDBJ databases">
        <authorList>
            <person name="Sun Q."/>
            <person name="Mori K."/>
        </authorList>
    </citation>
    <scope>NUCLEOTIDE SEQUENCE [LARGE SCALE GENOMIC DNA]</scope>
    <source>
        <strain evidence="6 7">NCAIM B.02336</strain>
    </source>
</reference>
<evidence type="ECO:0000256" key="3">
    <source>
        <dbReference type="ARBA" id="ARBA00023004"/>
    </source>
</evidence>
<dbReference type="PIRSF" id="PIRSF000018">
    <property type="entry name" value="Mb_ADH_cyt_c"/>
    <property type="match status" value="1"/>
</dbReference>